<keyword evidence="6" id="KW-0812">Transmembrane</keyword>
<comment type="catalytic activity">
    <reaction evidence="1">
        <text>ATP + protein L-histidine = ADP + protein N-phospho-L-histidine.</text>
        <dbReference type="EC" id="2.7.13.3"/>
    </reaction>
</comment>
<keyword evidence="6" id="KW-1133">Transmembrane helix</keyword>
<feature type="transmembrane region" description="Helical" evidence="6">
    <location>
        <begin position="50"/>
        <end position="67"/>
    </location>
</feature>
<evidence type="ECO:0000256" key="6">
    <source>
        <dbReference type="SAM" id="Phobius"/>
    </source>
</evidence>
<dbReference type="CDD" id="cd16917">
    <property type="entry name" value="HATPase_UhpB-NarQ-NarX-like"/>
    <property type="match status" value="1"/>
</dbReference>
<evidence type="ECO:0000256" key="4">
    <source>
        <dbReference type="ARBA" id="ARBA00022777"/>
    </source>
</evidence>
<name>A0ABS0GVS1_9ACTN</name>
<dbReference type="PANTHER" id="PTHR24421:SF10">
    <property type="entry name" value="NITRATE_NITRITE SENSOR PROTEIN NARQ"/>
    <property type="match status" value="1"/>
</dbReference>
<proteinExistence type="predicted"/>
<protein>
    <recommendedName>
        <fullName evidence="2">histidine kinase</fullName>
        <ecNumber evidence="2">2.7.13.3</ecNumber>
    </recommendedName>
</protein>
<dbReference type="Gene3D" id="3.30.565.10">
    <property type="entry name" value="Histidine kinase-like ATPase, C-terminal domain"/>
    <property type="match status" value="1"/>
</dbReference>
<evidence type="ECO:0000256" key="3">
    <source>
        <dbReference type="ARBA" id="ARBA00022679"/>
    </source>
</evidence>
<accession>A0ABS0GVS1</accession>
<feature type="transmembrane region" description="Helical" evidence="6">
    <location>
        <begin position="83"/>
        <end position="102"/>
    </location>
</feature>
<dbReference type="EC" id="2.7.13.3" evidence="2"/>
<gene>
    <name evidence="7" type="ORF">I0C86_15165</name>
</gene>
<keyword evidence="6" id="KW-0472">Membrane</keyword>
<feature type="transmembrane region" description="Helical" evidence="6">
    <location>
        <begin position="114"/>
        <end position="131"/>
    </location>
</feature>
<keyword evidence="5" id="KW-0902">Two-component regulatory system</keyword>
<feature type="transmembrane region" description="Helical" evidence="6">
    <location>
        <begin position="24"/>
        <end position="43"/>
    </location>
</feature>
<organism evidence="7 8">
    <name type="scientific">Plantactinospora alkalitolerans</name>
    <dbReference type="NCBI Taxonomy" id="2789879"/>
    <lineage>
        <taxon>Bacteria</taxon>
        <taxon>Bacillati</taxon>
        <taxon>Actinomycetota</taxon>
        <taxon>Actinomycetes</taxon>
        <taxon>Micromonosporales</taxon>
        <taxon>Micromonosporaceae</taxon>
        <taxon>Plantactinospora</taxon>
    </lineage>
</organism>
<evidence type="ECO:0000256" key="5">
    <source>
        <dbReference type="ARBA" id="ARBA00023012"/>
    </source>
</evidence>
<dbReference type="InterPro" id="IPR050482">
    <property type="entry name" value="Sensor_HK_TwoCompSys"/>
</dbReference>
<dbReference type="InterPro" id="IPR036890">
    <property type="entry name" value="HATPase_C_sf"/>
</dbReference>
<keyword evidence="8" id="KW-1185">Reference proteome</keyword>
<feature type="transmembrane region" description="Helical" evidence="6">
    <location>
        <begin position="137"/>
        <end position="157"/>
    </location>
</feature>
<dbReference type="SUPFAM" id="SSF55874">
    <property type="entry name" value="ATPase domain of HSP90 chaperone/DNA topoisomerase II/histidine kinase"/>
    <property type="match status" value="1"/>
</dbReference>
<keyword evidence="3" id="KW-0808">Transferase</keyword>
<comment type="caution">
    <text evidence="7">The sequence shown here is derived from an EMBL/GenBank/DDBJ whole genome shotgun (WGS) entry which is preliminary data.</text>
</comment>
<dbReference type="RefSeq" id="WP_196201861.1">
    <property type="nucleotide sequence ID" value="NZ_JADPUN010000148.1"/>
</dbReference>
<dbReference type="PANTHER" id="PTHR24421">
    <property type="entry name" value="NITRATE/NITRITE SENSOR PROTEIN NARX-RELATED"/>
    <property type="match status" value="1"/>
</dbReference>
<evidence type="ECO:0000256" key="1">
    <source>
        <dbReference type="ARBA" id="ARBA00000085"/>
    </source>
</evidence>
<evidence type="ECO:0000256" key="2">
    <source>
        <dbReference type="ARBA" id="ARBA00012438"/>
    </source>
</evidence>
<dbReference type="Proteomes" id="UP000638560">
    <property type="component" value="Unassembled WGS sequence"/>
</dbReference>
<evidence type="ECO:0000313" key="8">
    <source>
        <dbReference type="Proteomes" id="UP000638560"/>
    </source>
</evidence>
<reference evidence="7 8" key="1">
    <citation type="submission" date="2020-11" db="EMBL/GenBank/DDBJ databases">
        <title>A novel isolate from a Black sea contaminated sediment with potential to produce alkanes: Plantactinospora alkalitolerans sp. nov.</title>
        <authorList>
            <person name="Carro L."/>
            <person name="Veyisoglu A."/>
            <person name="Guven K."/>
            <person name="Schumann P."/>
            <person name="Klenk H.-P."/>
            <person name="Sahin N."/>
        </authorList>
    </citation>
    <scope>NUCLEOTIDE SEQUENCE [LARGE SCALE GENOMIC DNA]</scope>
    <source>
        <strain evidence="7 8">S1510</strain>
    </source>
</reference>
<evidence type="ECO:0000313" key="7">
    <source>
        <dbReference type="EMBL" id="MBF9130286.1"/>
    </source>
</evidence>
<keyword evidence="4" id="KW-0418">Kinase</keyword>
<dbReference type="EMBL" id="JADPUN010000148">
    <property type="protein sequence ID" value="MBF9130286.1"/>
    <property type="molecule type" value="Genomic_DNA"/>
</dbReference>
<sequence>MTRLPWVAAGLVTALAPWYGQPGVLRLSAWIVVVAAALASSFLRLARAPLGLAAAAASMSGSLWAWQSLDYGFVDAGADSDKLLLWTTVDVGGLTALGVTLARCADRTGRRSGWLLLTPGAAVGIRLLPDAAVVEQIFLGLLGAATVLSGILLGRYLRGLDHARVAAVEQARLAQSRALATDLHDYVAHDIAGIAVAAQSARITGRHDDVASIAQIELAATRALRRLDRSIRLMRQGTDGTIPQYGLADVPDLVAACPFPVELTVAVERPEEVPAAIQATAHRVISEALTNVVRHAHPGCQVRVSATRQAGQLEVVVSNNLADAATRTRNTRPGTGLVHLRARVEALDGTMGASADNGSWRVRAMLPID</sequence>